<evidence type="ECO:0000259" key="3">
    <source>
        <dbReference type="PROSITE" id="PS51332"/>
    </source>
</evidence>
<feature type="domain" description="B12-binding" evidence="3">
    <location>
        <begin position="171"/>
        <end position="295"/>
    </location>
</feature>
<proteinExistence type="predicted"/>
<dbReference type="InterPro" id="IPR036594">
    <property type="entry name" value="Meth_synthase_dom"/>
</dbReference>
<dbReference type="SUPFAM" id="SSF52242">
    <property type="entry name" value="Cobalamin (vitamin B12)-binding domain"/>
    <property type="match status" value="1"/>
</dbReference>
<feature type="region of interest" description="Disordered" evidence="1">
    <location>
        <begin position="29"/>
        <end position="48"/>
    </location>
</feature>
<keyword evidence="5" id="KW-1185">Reference proteome</keyword>
<dbReference type="InterPro" id="IPR000551">
    <property type="entry name" value="MerR-type_HTH_dom"/>
</dbReference>
<dbReference type="InterPro" id="IPR009061">
    <property type="entry name" value="DNA-bd_dom_put_sf"/>
</dbReference>
<dbReference type="RefSeq" id="WP_170254179.1">
    <property type="nucleotide sequence ID" value="NZ_BKAE01000001.1"/>
</dbReference>
<protein>
    <submittedName>
        <fullName evidence="4">B12 binding domain-containing protein</fullName>
    </submittedName>
</protein>
<name>A0A1G9XI92_9ACTN</name>
<dbReference type="GO" id="GO:0031419">
    <property type="term" value="F:cobalamin binding"/>
    <property type="evidence" value="ECO:0007669"/>
    <property type="project" value="InterPro"/>
</dbReference>
<gene>
    <name evidence="4" type="ORF">SAMN05192576_1381</name>
</gene>
<feature type="domain" description="HTH merR-type" evidence="2">
    <location>
        <begin position="9"/>
        <end position="78"/>
    </location>
</feature>
<dbReference type="InterPro" id="IPR003759">
    <property type="entry name" value="Cbl-bd_cap"/>
</dbReference>
<dbReference type="Gene3D" id="1.10.1660.10">
    <property type="match status" value="1"/>
</dbReference>
<dbReference type="Gene3D" id="3.40.50.280">
    <property type="entry name" value="Cobalamin-binding domain"/>
    <property type="match status" value="1"/>
</dbReference>
<dbReference type="Pfam" id="PF02607">
    <property type="entry name" value="B12-binding_2"/>
    <property type="match status" value="1"/>
</dbReference>
<dbReference type="SUPFAM" id="SSF46955">
    <property type="entry name" value="Putative DNA-binding domain"/>
    <property type="match status" value="1"/>
</dbReference>
<sequence>MTDEGRDAGMAIQEASQLLGVPSPTLRSWERRYGMPTTPRSTGGHRRYSPEALEQLRLMRDEVARGSKASAAARAVRALLDTDRPAHDWVVRFLEASELLDPPGVRAVLDDAFERLGLAATVDDVLMPALRRIGDLWQEGRCDVGQEHLTSEAVRGWLARITTLAPAPTVPGTVLLACGPRDHHTLGLEAIAALLAYDGIGCRMLGARTPERTLATALAATDAAAVVVVSHLPTHRRAAVGSLQGVAGAGCPVFYAGNAFWFPDARTGVPGTYLGGTLSVAAQTVRRAVSGGRRPGHRRDEGS</sequence>
<dbReference type="GO" id="GO:0003677">
    <property type="term" value="F:DNA binding"/>
    <property type="evidence" value="ECO:0007669"/>
    <property type="project" value="InterPro"/>
</dbReference>
<dbReference type="InterPro" id="IPR036724">
    <property type="entry name" value="Cobalamin-bd_sf"/>
</dbReference>
<evidence type="ECO:0000256" key="1">
    <source>
        <dbReference type="SAM" id="MobiDB-lite"/>
    </source>
</evidence>
<dbReference type="Gene3D" id="1.10.1240.10">
    <property type="entry name" value="Methionine synthase domain"/>
    <property type="match status" value="1"/>
</dbReference>
<evidence type="ECO:0000313" key="4">
    <source>
        <dbReference type="EMBL" id="SDM96478.1"/>
    </source>
</evidence>
<accession>A0A1G9XI92</accession>
<dbReference type="AlphaFoldDB" id="A0A1G9XI92"/>
<dbReference type="InterPro" id="IPR006158">
    <property type="entry name" value="Cobalamin-bd"/>
</dbReference>
<dbReference type="GO" id="GO:0006355">
    <property type="term" value="P:regulation of DNA-templated transcription"/>
    <property type="evidence" value="ECO:0007669"/>
    <property type="project" value="InterPro"/>
</dbReference>
<organism evidence="4 5">
    <name type="scientific">Nocardioides szechwanensis</name>
    <dbReference type="NCBI Taxonomy" id="1005944"/>
    <lineage>
        <taxon>Bacteria</taxon>
        <taxon>Bacillati</taxon>
        <taxon>Actinomycetota</taxon>
        <taxon>Actinomycetes</taxon>
        <taxon>Propionibacteriales</taxon>
        <taxon>Nocardioidaceae</taxon>
        <taxon>Nocardioides</taxon>
    </lineage>
</organism>
<dbReference type="STRING" id="1005944.SAMN05192576_1381"/>
<dbReference type="Proteomes" id="UP000199004">
    <property type="component" value="Unassembled WGS sequence"/>
</dbReference>
<dbReference type="PROSITE" id="PS50937">
    <property type="entry name" value="HTH_MERR_2"/>
    <property type="match status" value="1"/>
</dbReference>
<dbReference type="PROSITE" id="PS51332">
    <property type="entry name" value="B12_BINDING"/>
    <property type="match status" value="1"/>
</dbReference>
<reference evidence="4 5" key="1">
    <citation type="submission" date="2016-10" db="EMBL/GenBank/DDBJ databases">
        <authorList>
            <person name="de Groot N.N."/>
        </authorList>
    </citation>
    <scope>NUCLEOTIDE SEQUENCE [LARGE SCALE GENOMIC DNA]</scope>
    <source>
        <strain evidence="4 5">CGMCC 1.11147</strain>
    </source>
</reference>
<dbReference type="Pfam" id="PF13411">
    <property type="entry name" value="MerR_1"/>
    <property type="match status" value="1"/>
</dbReference>
<evidence type="ECO:0000313" key="5">
    <source>
        <dbReference type="Proteomes" id="UP000199004"/>
    </source>
</evidence>
<evidence type="ECO:0000259" key="2">
    <source>
        <dbReference type="PROSITE" id="PS50937"/>
    </source>
</evidence>
<dbReference type="SMART" id="SM00422">
    <property type="entry name" value="HTH_MERR"/>
    <property type="match status" value="1"/>
</dbReference>
<dbReference type="GO" id="GO:0046872">
    <property type="term" value="F:metal ion binding"/>
    <property type="evidence" value="ECO:0007669"/>
    <property type="project" value="InterPro"/>
</dbReference>
<dbReference type="EMBL" id="FNIC01000001">
    <property type="protein sequence ID" value="SDM96478.1"/>
    <property type="molecule type" value="Genomic_DNA"/>
</dbReference>